<dbReference type="PROSITE" id="PS50125">
    <property type="entry name" value="GUANYLATE_CYCLASE_2"/>
    <property type="match status" value="1"/>
</dbReference>
<comment type="caution">
    <text evidence="3">The sequence shown here is derived from an EMBL/GenBank/DDBJ whole genome shotgun (WGS) entry which is preliminary data.</text>
</comment>
<dbReference type="InterPro" id="IPR029787">
    <property type="entry name" value="Nucleotide_cyclase"/>
</dbReference>
<dbReference type="SMART" id="SM00044">
    <property type="entry name" value="CYCc"/>
    <property type="match status" value="1"/>
</dbReference>
<evidence type="ECO:0000256" key="1">
    <source>
        <dbReference type="SAM" id="Phobius"/>
    </source>
</evidence>
<feature type="transmembrane region" description="Helical" evidence="1">
    <location>
        <begin position="145"/>
        <end position="162"/>
    </location>
</feature>
<accession>A0A7W6K1B8</accession>
<evidence type="ECO:0000259" key="2">
    <source>
        <dbReference type="PROSITE" id="PS50125"/>
    </source>
</evidence>
<name>A0A7W6K1B8_9HYPH</name>
<dbReference type="GO" id="GO:0004016">
    <property type="term" value="F:adenylate cyclase activity"/>
    <property type="evidence" value="ECO:0007669"/>
    <property type="project" value="UniProtKB-EC"/>
</dbReference>
<protein>
    <submittedName>
        <fullName evidence="3">Adenylate cyclase</fullName>
        <ecNumber evidence="3">4.6.1.1</ecNumber>
    </submittedName>
</protein>
<dbReference type="Gene3D" id="3.30.70.1230">
    <property type="entry name" value="Nucleotide cyclase"/>
    <property type="match status" value="1"/>
</dbReference>
<dbReference type="PANTHER" id="PTHR43081:SF1">
    <property type="entry name" value="ADENYLATE CYCLASE, TERMINAL-DIFFERENTIATION SPECIFIC"/>
    <property type="match status" value="1"/>
</dbReference>
<keyword evidence="3" id="KW-0456">Lyase</keyword>
<dbReference type="RefSeq" id="WP_183791688.1">
    <property type="nucleotide sequence ID" value="NZ_JACIDU010000006.1"/>
</dbReference>
<keyword evidence="1" id="KW-1133">Transmembrane helix</keyword>
<dbReference type="EMBL" id="JACIDU010000006">
    <property type="protein sequence ID" value="MBB4103302.1"/>
    <property type="molecule type" value="Genomic_DNA"/>
</dbReference>
<keyword evidence="1" id="KW-0812">Transmembrane</keyword>
<feature type="transmembrane region" description="Helical" evidence="1">
    <location>
        <begin position="51"/>
        <end position="74"/>
    </location>
</feature>
<dbReference type="Pfam" id="PF00211">
    <property type="entry name" value="Guanylate_cyc"/>
    <property type="match status" value="1"/>
</dbReference>
<feature type="transmembrane region" description="Helical" evidence="1">
    <location>
        <begin position="107"/>
        <end position="125"/>
    </location>
</feature>
<dbReference type="GO" id="GO:0035556">
    <property type="term" value="P:intracellular signal transduction"/>
    <property type="evidence" value="ECO:0007669"/>
    <property type="project" value="InterPro"/>
</dbReference>
<dbReference type="SUPFAM" id="SSF55073">
    <property type="entry name" value="Nucleotide cyclase"/>
    <property type="match status" value="1"/>
</dbReference>
<keyword evidence="4" id="KW-1185">Reference proteome</keyword>
<gene>
    <name evidence="3" type="ORF">GGQ66_001859</name>
</gene>
<reference evidence="3 4" key="1">
    <citation type="submission" date="2020-08" db="EMBL/GenBank/DDBJ databases">
        <title>Genomic Encyclopedia of Type Strains, Phase IV (KMG-IV): sequencing the most valuable type-strain genomes for metagenomic binning, comparative biology and taxonomic classification.</title>
        <authorList>
            <person name="Goeker M."/>
        </authorList>
    </citation>
    <scope>NUCLEOTIDE SEQUENCE [LARGE SCALE GENOMIC DNA]</scope>
    <source>
        <strain evidence="3 4">DSM 26385</strain>
    </source>
</reference>
<sequence length="468" mass="51313">MTDPDFVSSVHNVPAIRFGFLRRILASADAEAEMVARDPVLMRALAREREIGHSIVSVSRQLAVVVIACLLPFMNFGLDMLYYDALLLLFWGSGVLQTRFRSIGRTWVSVGLILFDIVLITVIALVPNPFEAEMMPAALGYRWNVFNHFFLLLAFAVLCYSWRTVWSLGLAVSAIWLVATALVAIFGHEIPMLTAAAKETARLVGRADLQAFLDLNGVQWSQRFQEIVIFIIVAAALTLKGWRSNQLLFHQARAAAERSNLSRYFSPTIVQRLASQPEALTQPASHEIAVLFADLVGFTELTERMPEGEVLALLRRYYAAIECVVFEHGGTLDKFLGDGVMATFGTPLPGQVDAANAIRAARAIVTAIDEMGEGLHVVVGAHFGRAIVGNVGPDRRLEFAVLGDTVNVASRLETVTRDLSARIVLSDTLVDKALAQGLPQDALAGFVPFPGLMLRGRHASVDVWCLRS</sequence>
<dbReference type="EC" id="4.6.1.1" evidence="3"/>
<dbReference type="CDD" id="cd07302">
    <property type="entry name" value="CHD"/>
    <property type="match status" value="1"/>
</dbReference>
<proteinExistence type="predicted"/>
<organism evidence="3 4">
    <name type="scientific">Allorhizobium borbori</name>
    <dbReference type="NCBI Taxonomy" id="485907"/>
    <lineage>
        <taxon>Bacteria</taxon>
        <taxon>Pseudomonadati</taxon>
        <taxon>Pseudomonadota</taxon>
        <taxon>Alphaproteobacteria</taxon>
        <taxon>Hyphomicrobiales</taxon>
        <taxon>Rhizobiaceae</taxon>
        <taxon>Rhizobium/Agrobacterium group</taxon>
        <taxon>Allorhizobium</taxon>
    </lineage>
</organism>
<dbReference type="InterPro" id="IPR050697">
    <property type="entry name" value="Adenylyl/Guanylyl_Cyclase_3/4"/>
</dbReference>
<dbReference type="PANTHER" id="PTHR43081">
    <property type="entry name" value="ADENYLATE CYCLASE, TERMINAL-DIFFERENTIATION SPECIFIC-RELATED"/>
    <property type="match status" value="1"/>
</dbReference>
<evidence type="ECO:0000313" key="3">
    <source>
        <dbReference type="EMBL" id="MBB4103302.1"/>
    </source>
</evidence>
<evidence type="ECO:0000313" key="4">
    <source>
        <dbReference type="Proteomes" id="UP000584824"/>
    </source>
</evidence>
<dbReference type="Proteomes" id="UP000584824">
    <property type="component" value="Unassembled WGS sequence"/>
</dbReference>
<keyword evidence="1" id="KW-0472">Membrane</keyword>
<feature type="domain" description="Guanylate cyclase" evidence="2">
    <location>
        <begin position="289"/>
        <end position="413"/>
    </location>
</feature>
<dbReference type="AlphaFoldDB" id="A0A7W6K1B8"/>
<dbReference type="InterPro" id="IPR001054">
    <property type="entry name" value="A/G_cyclase"/>
</dbReference>
<feature type="transmembrane region" description="Helical" evidence="1">
    <location>
        <begin position="169"/>
        <end position="187"/>
    </location>
</feature>
<dbReference type="GO" id="GO:0006171">
    <property type="term" value="P:cAMP biosynthetic process"/>
    <property type="evidence" value="ECO:0007669"/>
    <property type="project" value="TreeGrafter"/>
</dbReference>